<evidence type="ECO:0000259" key="2">
    <source>
        <dbReference type="Pfam" id="PF01872"/>
    </source>
</evidence>
<dbReference type="Gene3D" id="3.40.430.10">
    <property type="entry name" value="Dihydrofolate Reductase, subunit A"/>
    <property type="match status" value="1"/>
</dbReference>
<dbReference type="InterPro" id="IPR002734">
    <property type="entry name" value="RibDG_C"/>
</dbReference>
<keyword evidence="1" id="KW-1133">Transmembrane helix</keyword>
<dbReference type="PANTHER" id="PTHR38011">
    <property type="entry name" value="DIHYDROFOLATE REDUCTASE FAMILY PROTEIN (AFU_ORTHOLOGUE AFUA_8G06820)"/>
    <property type="match status" value="1"/>
</dbReference>
<evidence type="ECO:0000313" key="4">
    <source>
        <dbReference type="Proteomes" id="UP000515734"/>
    </source>
</evidence>
<evidence type="ECO:0000313" key="3">
    <source>
        <dbReference type="EMBL" id="BCI53255.1"/>
    </source>
</evidence>
<keyword evidence="1" id="KW-0472">Membrane</keyword>
<dbReference type="Proteomes" id="UP000515734">
    <property type="component" value="Chromosome"/>
</dbReference>
<sequence>MTLAAHNDSTMTRVAVAMSSAFMCSLMCMGTLIYGFNVSVDGYIADAQGSIDWSEPSEELHQYWNDFERGTALSFYGRRLYELMSAYWPTADQAPDATPMIVDYARIWRDMPKVVFSRTLESVDWNSRLERGDPVEVVRKLKAETDGRLEVAGATLAAPIVQAGLVDEYRIVVAPTAVGGGIPFLPTLPSWISLRLLENRTFPGGTVLLRYEARHD</sequence>
<dbReference type="AlphaFoldDB" id="A0A6S6P416"/>
<dbReference type="GO" id="GO:0008703">
    <property type="term" value="F:5-amino-6-(5-phosphoribosylamino)uracil reductase activity"/>
    <property type="evidence" value="ECO:0007669"/>
    <property type="project" value="InterPro"/>
</dbReference>
<dbReference type="GO" id="GO:0009231">
    <property type="term" value="P:riboflavin biosynthetic process"/>
    <property type="evidence" value="ECO:0007669"/>
    <property type="project" value="InterPro"/>
</dbReference>
<dbReference type="InterPro" id="IPR024072">
    <property type="entry name" value="DHFR-like_dom_sf"/>
</dbReference>
<reference evidence="3 4" key="1">
    <citation type="submission" date="2020-07" db="EMBL/GenBank/DDBJ databases">
        <title>Complete genome sequence of Mycolicibacterium litorale like strain isolated from cardiac implantable electronic device infection.</title>
        <authorList>
            <person name="Fukano H."/>
            <person name="Miyama H."/>
            <person name="Hoshino Y."/>
        </authorList>
    </citation>
    <scope>NUCLEOTIDE SEQUENCE [LARGE SCALE GENOMIC DNA]</scope>
    <source>
        <strain evidence="3 4">NIIDNTM18</strain>
    </source>
</reference>
<dbReference type="EMBL" id="AP023287">
    <property type="protein sequence ID" value="BCI53255.1"/>
    <property type="molecule type" value="Genomic_DNA"/>
</dbReference>
<feature type="domain" description="Bacterial bifunctional deaminase-reductase C-terminal" evidence="2">
    <location>
        <begin position="32"/>
        <end position="207"/>
    </location>
</feature>
<protein>
    <submittedName>
        <fullName evidence="3">Deaminase</fullName>
    </submittedName>
</protein>
<keyword evidence="1" id="KW-0812">Transmembrane</keyword>
<dbReference type="Pfam" id="PF01872">
    <property type="entry name" value="RibD_C"/>
    <property type="match status" value="1"/>
</dbReference>
<organism evidence="3 4">
    <name type="scientific">Mycolicibacterium litorale</name>
    <dbReference type="NCBI Taxonomy" id="758802"/>
    <lineage>
        <taxon>Bacteria</taxon>
        <taxon>Bacillati</taxon>
        <taxon>Actinomycetota</taxon>
        <taxon>Actinomycetes</taxon>
        <taxon>Mycobacteriales</taxon>
        <taxon>Mycobacteriaceae</taxon>
        <taxon>Mycolicibacterium</taxon>
    </lineage>
</organism>
<proteinExistence type="predicted"/>
<gene>
    <name evidence="3" type="ORF">NIIDNTM18_25330</name>
</gene>
<feature type="transmembrane region" description="Helical" evidence="1">
    <location>
        <begin position="12"/>
        <end position="36"/>
    </location>
</feature>
<dbReference type="PANTHER" id="PTHR38011:SF11">
    <property type="entry name" value="2,5-DIAMINO-6-RIBOSYLAMINO-4(3H)-PYRIMIDINONE 5'-PHOSPHATE REDUCTASE"/>
    <property type="match status" value="1"/>
</dbReference>
<dbReference type="SUPFAM" id="SSF53597">
    <property type="entry name" value="Dihydrofolate reductase-like"/>
    <property type="match status" value="1"/>
</dbReference>
<evidence type="ECO:0000256" key="1">
    <source>
        <dbReference type="SAM" id="Phobius"/>
    </source>
</evidence>
<name>A0A6S6P416_9MYCO</name>
<accession>A0A6S6P416</accession>
<dbReference type="InterPro" id="IPR050765">
    <property type="entry name" value="Riboflavin_Biosynth_HTPR"/>
</dbReference>